<dbReference type="EMBL" id="PHHA01000002">
    <property type="protein sequence ID" value="PJG86336.1"/>
    <property type="molecule type" value="Genomic_DNA"/>
</dbReference>
<dbReference type="OrthoDB" id="9771666at2"/>
<dbReference type="AlphaFoldDB" id="A0A2M8S5B3"/>
<evidence type="ECO:0000313" key="5">
    <source>
        <dbReference type="Proteomes" id="UP000229329"/>
    </source>
</evidence>
<accession>A0A2M8S5B3</accession>
<sequence>MKFLKTFALYASAFAVSFAAGFSLDLVMSRDTSMTARNWSDEIGTVSRDFAYGDQAAQKFDLYLPADKSRAHYGLVVYLHAGGFTAGDKTDDTEILKWFAAQGYVGAGIGYTLLSEQNPTASVKSMSDEIKTAMPIVVAKAKELGYPIDKMAVGGGSAGHGLAAIYAFRDGKTAPVPIAFTFGMVGPTSFEMDGAPTEPSAEAAAMLSALSGEAISVEMLKSGDYQDKIKPIEAYRWVDENSVPTLAAFGALDKVMPFSTKPFQTALAAHNVPHDVIIFEKSGHGMHRDKDKQKLYVAKLNEYLAKYMPVKGG</sequence>
<comment type="caution">
    <text evidence="4">The sequence shown here is derived from an EMBL/GenBank/DDBJ whole genome shotgun (WGS) entry which is preliminary data.</text>
</comment>
<proteinExistence type="predicted"/>
<keyword evidence="2" id="KW-0732">Signal</keyword>
<evidence type="ECO:0000256" key="1">
    <source>
        <dbReference type="ARBA" id="ARBA00022801"/>
    </source>
</evidence>
<feature type="chain" id="PRO_5014838188" description="BD-FAE-like domain-containing protein" evidence="2">
    <location>
        <begin position="20"/>
        <end position="313"/>
    </location>
</feature>
<gene>
    <name evidence="4" type="ORF">CVP05_00550</name>
</gene>
<evidence type="ECO:0000313" key="4">
    <source>
        <dbReference type="EMBL" id="PJG86336.1"/>
    </source>
</evidence>
<name>A0A2M8S5B3_9PAST</name>
<dbReference type="InterPro" id="IPR029058">
    <property type="entry name" value="AB_hydrolase_fold"/>
</dbReference>
<dbReference type="PANTHER" id="PTHR48081">
    <property type="entry name" value="AB HYDROLASE SUPERFAMILY PROTEIN C4A8.06C"/>
    <property type="match status" value="1"/>
</dbReference>
<dbReference type="GO" id="GO:0016787">
    <property type="term" value="F:hydrolase activity"/>
    <property type="evidence" value="ECO:0007669"/>
    <property type="project" value="UniProtKB-KW"/>
</dbReference>
<protein>
    <recommendedName>
        <fullName evidence="3">BD-FAE-like domain-containing protein</fullName>
    </recommendedName>
</protein>
<dbReference type="PANTHER" id="PTHR48081:SF13">
    <property type="entry name" value="ALPHA_BETA HYDROLASE"/>
    <property type="match status" value="1"/>
</dbReference>
<dbReference type="InterPro" id="IPR049492">
    <property type="entry name" value="BD-FAE-like_dom"/>
</dbReference>
<dbReference type="RefSeq" id="WP_100287612.1">
    <property type="nucleotide sequence ID" value="NZ_PHHA01000002.1"/>
</dbReference>
<organism evidence="4 5">
    <name type="scientific">Conservatibacter flavescens</name>
    <dbReference type="NCBI Taxonomy" id="28161"/>
    <lineage>
        <taxon>Bacteria</taxon>
        <taxon>Pseudomonadati</taxon>
        <taxon>Pseudomonadota</taxon>
        <taxon>Gammaproteobacteria</taxon>
        <taxon>Pasteurellales</taxon>
        <taxon>Pasteurellaceae</taxon>
        <taxon>Conservatibacter</taxon>
    </lineage>
</organism>
<dbReference type="SUPFAM" id="SSF53474">
    <property type="entry name" value="alpha/beta-Hydrolases"/>
    <property type="match status" value="1"/>
</dbReference>
<dbReference type="Pfam" id="PF20434">
    <property type="entry name" value="BD-FAE"/>
    <property type="match status" value="1"/>
</dbReference>
<evidence type="ECO:0000256" key="2">
    <source>
        <dbReference type="SAM" id="SignalP"/>
    </source>
</evidence>
<keyword evidence="1" id="KW-0378">Hydrolase</keyword>
<dbReference type="Gene3D" id="3.40.50.1820">
    <property type="entry name" value="alpha/beta hydrolase"/>
    <property type="match status" value="1"/>
</dbReference>
<feature type="domain" description="BD-FAE-like" evidence="3">
    <location>
        <begin position="61"/>
        <end position="259"/>
    </location>
</feature>
<dbReference type="Proteomes" id="UP000229329">
    <property type="component" value="Unassembled WGS sequence"/>
</dbReference>
<feature type="signal peptide" evidence="2">
    <location>
        <begin position="1"/>
        <end position="19"/>
    </location>
</feature>
<reference evidence="4 5" key="1">
    <citation type="submission" date="2017-11" db="EMBL/GenBank/DDBJ databases">
        <title>Reclassification of Bisgaard taxon 7 as Conservatibacter flavescens gen. nov., sp. nov.</title>
        <authorList>
            <person name="Christensen H."/>
        </authorList>
    </citation>
    <scope>NUCLEOTIDE SEQUENCE [LARGE SCALE GENOMIC DNA]</scope>
    <source>
        <strain evidence="4 5">7_4</strain>
    </source>
</reference>
<evidence type="ECO:0000259" key="3">
    <source>
        <dbReference type="Pfam" id="PF20434"/>
    </source>
</evidence>
<dbReference type="InterPro" id="IPR050300">
    <property type="entry name" value="GDXG_lipolytic_enzyme"/>
</dbReference>
<keyword evidence="5" id="KW-1185">Reference proteome</keyword>